<organism evidence="1 2">
    <name type="scientific">Campylobacter jejuni subsp. doylei</name>
    <dbReference type="NCBI Taxonomy" id="32021"/>
    <lineage>
        <taxon>Bacteria</taxon>
        <taxon>Pseudomonadati</taxon>
        <taxon>Campylobacterota</taxon>
        <taxon>Epsilonproteobacteria</taxon>
        <taxon>Campylobacterales</taxon>
        <taxon>Campylobacteraceae</taxon>
        <taxon>Campylobacter</taxon>
    </lineage>
</organism>
<dbReference type="Proteomes" id="UP000275504">
    <property type="component" value="Chromosome"/>
</dbReference>
<dbReference type="AlphaFoldDB" id="A0A381D132"/>
<gene>
    <name evidence="1" type="ORF">NCTC11951_02007</name>
</gene>
<proteinExistence type="predicted"/>
<name>A0A381D132_CAMJU</name>
<sequence length="48" mass="5546">MLNDAKGDDEYKLGIPGYLGKVDFSEIVLDEALTYKFENCYFRIGYCK</sequence>
<accession>A0A381D132</accession>
<reference evidence="1 2" key="1">
    <citation type="submission" date="2018-12" db="EMBL/GenBank/DDBJ databases">
        <authorList>
            <consortium name="Pathogen Informatics"/>
        </authorList>
    </citation>
    <scope>NUCLEOTIDE SEQUENCE [LARGE SCALE GENOMIC DNA]</scope>
    <source>
        <strain evidence="1 2">NCTC11951</strain>
    </source>
</reference>
<protein>
    <submittedName>
        <fullName evidence="1">Uncharacterized protein</fullName>
    </submittedName>
</protein>
<dbReference type="EMBL" id="LR134359">
    <property type="protein sequence ID" value="VEG62856.1"/>
    <property type="molecule type" value="Genomic_DNA"/>
</dbReference>
<evidence type="ECO:0000313" key="1">
    <source>
        <dbReference type="EMBL" id="VEG62856.1"/>
    </source>
</evidence>
<evidence type="ECO:0000313" key="2">
    <source>
        <dbReference type="Proteomes" id="UP000275504"/>
    </source>
</evidence>